<accession>A0A382FVW0</accession>
<gene>
    <name evidence="1" type="ORF">METZ01_LOCUS218945</name>
</gene>
<reference evidence="1" key="1">
    <citation type="submission" date="2018-05" db="EMBL/GenBank/DDBJ databases">
        <authorList>
            <person name="Lanie J.A."/>
            <person name="Ng W.-L."/>
            <person name="Kazmierczak K.M."/>
            <person name="Andrzejewski T.M."/>
            <person name="Davidsen T.M."/>
            <person name="Wayne K.J."/>
            <person name="Tettelin H."/>
            <person name="Glass J.I."/>
            <person name="Rusch D."/>
            <person name="Podicherti R."/>
            <person name="Tsui H.-C.T."/>
            <person name="Winkler M.E."/>
        </authorList>
    </citation>
    <scope>NUCLEOTIDE SEQUENCE</scope>
</reference>
<protein>
    <submittedName>
        <fullName evidence="1">Uncharacterized protein</fullName>
    </submittedName>
</protein>
<dbReference type="AlphaFoldDB" id="A0A382FVW0"/>
<proteinExistence type="predicted"/>
<feature type="non-terminal residue" evidence="1">
    <location>
        <position position="1"/>
    </location>
</feature>
<name>A0A382FVW0_9ZZZZ</name>
<sequence length="41" mass="4279">PWVVGSKIAAPIGRTAAQMLHPFCNKLLTRTASVATDGVIS</sequence>
<evidence type="ECO:0000313" key="1">
    <source>
        <dbReference type="EMBL" id="SVB66091.1"/>
    </source>
</evidence>
<dbReference type="EMBL" id="UINC01051666">
    <property type="protein sequence ID" value="SVB66091.1"/>
    <property type="molecule type" value="Genomic_DNA"/>
</dbReference>
<feature type="non-terminal residue" evidence="1">
    <location>
        <position position="41"/>
    </location>
</feature>
<organism evidence="1">
    <name type="scientific">marine metagenome</name>
    <dbReference type="NCBI Taxonomy" id="408172"/>
    <lineage>
        <taxon>unclassified sequences</taxon>
        <taxon>metagenomes</taxon>
        <taxon>ecological metagenomes</taxon>
    </lineage>
</organism>